<accession>W2H7T3</accession>
<evidence type="ECO:0000256" key="1">
    <source>
        <dbReference type="SAM" id="Coils"/>
    </source>
</evidence>
<protein>
    <submittedName>
        <fullName evidence="2">Uncharacterized protein</fullName>
    </submittedName>
</protein>
<sequence>MARHQVRLSLAPPLHREVASQRRLDAAVGFDDVLAVVPTFPDSLESLPRQLGELQPQLRSAEADAAAAKCAVVPEMMTRENAEQLLKLSNAQAESLRAEIKRVKNANVKMDALLTKSKEATDTHTEDLKLLRVWIQGRDDSIAALEKQLVLERDTFKASIAANTEQTRQLHAILVSACKGTYVDTDTTKSIEDLQRRYTHLLKVNRALRSHVSLTGMDPDILVLAVQGLRAGELDLDSLDLGQESLVALQHIQAETESSSDPQALLALSQTLLTKSLTASPASVFVQVTRTLEMSVGTAPTRRWRTSRLLRPIRPVQLCQLLVWVMRFPPTLRARGLSAEGFTSQSPGRSRRSVGGHILKLPRRPLRVQVEVQAYRRLVHIYALLRRRLPSLQGVVSGVVLCLCPHVRPLARRCSGRLSRHLLRLSSSLSTASLSSST</sequence>
<dbReference type="EMBL" id="KI685340">
    <property type="protein sequence ID" value="ETK91348.1"/>
    <property type="molecule type" value="Genomic_DNA"/>
</dbReference>
<name>W2H7T3_PHYNI</name>
<dbReference type="VEuPathDB" id="FungiDB:PPTG_23922"/>
<proteinExistence type="predicted"/>
<feature type="coiled-coil region" evidence="1">
    <location>
        <begin position="79"/>
        <end position="113"/>
    </location>
</feature>
<keyword evidence="1" id="KW-0175">Coiled coil</keyword>
<dbReference type="AlphaFoldDB" id="W2H7T3"/>
<dbReference type="Proteomes" id="UP000053236">
    <property type="component" value="Unassembled WGS sequence"/>
</dbReference>
<reference evidence="2" key="1">
    <citation type="submission" date="2013-11" db="EMBL/GenBank/DDBJ databases">
        <title>The Genome Sequence of Phytophthora parasitica CJ02B3.</title>
        <authorList>
            <consortium name="The Broad Institute Genomics Platform"/>
            <person name="Russ C."/>
            <person name="Tyler B."/>
            <person name="Panabieres F."/>
            <person name="Shan W."/>
            <person name="Tripathy S."/>
            <person name="Grunwald N."/>
            <person name="Machado M."/>
            <person name="Johnson C.S."/>
            <person name="Arredondo F."/>
            <person name="Hong C."/>
            <person name="Coffey M."/>
            <person name="Young S.K."/>
            <person name="Zeng Q."/>
            <person name="Gargeya S."/>
            <person name="Fitzgerald M."/>
            <person name="Abouelleil A."/>
            <person name="Alvarado L."/>
            <person name="Chapman S.B."/>
            <person name="Gainer-Dewar J."/>
            <person name="Goldberg J."/>
            <person name="Griggs A."/>
            <person name="Gujja S."/>
            <person name="Hansen M."/>
            <person name="Howarth C."/>
            <person name="Imamovic A."/>
            <person name="Ireland A."/>
            <person name="Larimer J."/>
            <person name="McCowan C."/>
            <person name="Murphy C."/>
            <person name="Pearson M."/>
            <person name="Poon T.W."/>
            <person name="Priest M."/>
            <person name="Roberts A."/>
            <person name="Saif S."/>
            <person name="Shea T."/>
            <person name="Sykes S."/>
            <person name="Wortman J."/>
            <person name="Nusbaum C."/>
            <person name="Birren B."/>
        </authorList>
    </citation>
    <scope>NUCLEOTIDE SEQUENCE [LARGE SCALE GENOMIC DNA]</scope>
    <source>
        <strain evidence="2">CJ02B3</strain>
    </source>
</reference>
<evidence type="ECO:0000313" key="2">
    <source>
        <dbReference type="EMBL" id="ETK91348.1"/>
    </source>
</evidence>
<gene>
    <name evidence="2" type="ORF">L915_05042</name>
</gene>
<organism evidence="2">
    <name type="scientific">Phytophthora nicotianae</name>
    <name type="common">Potato buckeye rot agent</name>
    <name type="synonym">Phytophthora parasitica</name>
    <dbReference type="NCBI Taxonomy" id="4792"/>
    <lineage>
        <taxon>Eukaryota</taxon>
        <taxon>Sar</taxon>
        <taxon>Stramenopiles</taxon>
        <taxon>Oomycota</taxon>
        <taxon>Peronosporomycetes</taxon>
        <taxon>Peronosporales</taxon>
        <taxon>Peronosporaceae</taxon>
        <taxon>Phytophthora</taxon>
    </lineage>
</organism>